<evidence type="ECO:0000313" key="1">
    <source>
        <dbReference type="EMBL" id="KAJ3049635.1"/>
    </source>
</evidence>
<dbReference type="EMBL" id="JADGJD010000616">
    <property type="protein sequence ID" value="KAJ3049635.1"/>
    <property type="molecule type" value="Genomic_DNA"/>
</dbReference>
<keyword evidence="2" id="KW-1185">Reference proteome</keyword>
<gene>
    <name evidence="1" type="ORF">HK097_009385</name>
</gene>
<comment type="caution">
    <text evidence="1">The sequence shown here is derived from an EMBL/GenBank/DDBJ whole genome shotgun (WGS) entry which is preliminary data.</text>
</comment>
<sequence length="296" mass="33208">MGVRSPFYFTDHPSFNNSGVLNIEKSQSLNHIDYLKPLGEVEILPTARTQPCGNVCLTHSLDGVRQGGFARPTDILRIHCEDPQDESSIPRLVTTRTPFKIPETLSPGLEFATNNETIALATFEDTLIAFRLDDQVELSRMPLPMETLDMHLGRTHIFLRNRWGISVVSIYPLRFLYTIPLASNGSIRLTDDSSMIFCWASNVQERVEAHLVDPRRGVICSYALPASKLARYQSGRGRSGLRDYARTVRAPTNGEFFVVIREYPIDTKGKRAGGSSDVKVYWRDYGPPLVPGVLSH</sequence>
<proteinExistence type="predicted"/>
<reference evidence="1" key="1">
    <citation type="submission" date="2020-05" db="EMBL/GenBank/DDBJ databases">
        <title>Phylogenomic resolution of chytrid fungi.</title>
        <authorList>
            <person name="Stajich J.E."/>
            <person name="Amses K."/>
            <person name="Simmons R."/>
            <person name="Seto K."/>
            <person name="Myers J."/>
            <person name="Bonds A."/>
            <person name="Quandt C.A."/>
            <person name="Barry K."/>
            <person name="Liu P."/>
            <person name="Grigoriev I."/>
            <person name="Longcore J.E."/>
            <person name="James T.Y."/>
        </authorList>
    </citation>
    <scope>NUCLEOTIDE SEQUENCE</scope>
    <source>
        <strain evidence="1">JEL0318</strain>
    </source>
</reference>
<accession>A0AAD5S901</accession>
<protein>
    <submittedName>
        <fullName evidence="1">Uncharacterized protein</fullName>
    </submittedName>
</protein>
<name>A0AAD5S901_9FUNG</name>
<organism evidence="1 2">
    <name type="scientific">Rhizophlyctis rosea</name>
    <dbReference type="NCBI Taxonomy" id="64517"/>
    <lineage>
        <taxon>Eukaryota</taxon>
        <taxon>Fungi</taxon>
        <taxon>Fungi incertae sedis</taxon>
        <taxon>Chytridiomycota</taxon>
        <taxon>Chytridiomycota incertae sedis</taxon>
        <taxon>Chytridiomycetes</taxon>
        <taxon>Rhizophlyctidales</taxon>
        <taxon>Rhizophlyctidaceae</taxon>
        <taxon>Rhizophlyctis</taxon>
    </lineage>
</organism>
<evidence type="ECO:0000313" key="2">
    <source>
        <dbReference type="Proteomes" id="UP001212841"/>
    </source>
</evidence>
<dbReference type="AlphaFoldDB" id="A0AAD5S901"/>
<dbReference type="Proteomes" id="UP001212841">
    <property type="component" value="Unassembled WGS sequence"/>
</dbReference>